<proteinExistence type="inferred from homology"/>
<feature type="repeat" description="PPR" evidence="3">
    <location>
        <begin position="115"/>
        <end position="149"/>
    </location>
</feature>
<accession>A0A6J1BZU9</accession>
<feature type="repeat" description="PPR" evidence="3">
    <location>
        <begin position="337"/>
        <end position="371"/>
    </location>
</feature>
<sequence>MSRSGLIKHLMSDLLFLDSSHFAKLLNQCARSKSARDTSCVHACIIKLPFASETFIQNRLIDVYGKCGCVDVARKLFDGLLETNIFSWNSIICAYTKFGFLDDAVDIFEKMPEVDQCSWNSMISGFEQHDCFDEALNYFAQMHSHGFQMNEYSFGSALSACAGLRDLKLGSQIHSLIYRSNYISDVYMGSALVDMYSKCGRVDRARSVFDGMTVRSRVSWNSLITCYEQNGPVDEALVIFFEMIKCRVEADEVTLASVVSACATISAIKGQQIHTRVVKCDEFRNDLILCNALVDMYAKCNRINEARIVFDHMPIRSVVSETSMGVHKMERMKRHLNCVSWNAMIVGYAQNGFGNEALGVFSKMLESGEKPDHVTMIGVLCACSHAGLLDEGRHYFRSMSAQYGLVSLKDHYTCMVDLLGRAGCLEEAKDIIEEMPMQPDAIIWGSLLAACKVHRNIKLGEYVVEKLLEVDAENSGPYVLLSNMYAERGDWGNVVRIRKLMRKRGVVKHPGCSWIEIQGQMNVFMVKDQRNPKKKEIYMLLRTLLQQMRRAGYVPYVGSNEIDEEQLEEHDNALILLN</sequence>
<dbReference type="KEGG" id="mcha:111006995"/>
<protein>
    <submittedName>
        <fullName evidence="5">Pentatricopeptide repeat-containing protein At2g13600-like</fullName>
    </submittedName>
</protein>
<dbReference type="InterPro" id="IPR046848">
    <property type="entry name" value="E_motif"/>
</dbReference>
<dbReference type="RefSeq" id="XP_022134814.1">
    <property type="nucleotide sequence ID" value="XM_022279122.1"/>
</dbReference>
<feature type="repeat" description="PPR" evidence="3">
    <location>
        <begin position="216"/>
        <end position="250"/>
    </location>
</feature>
<dbReference type="FunFam" id="1.25.40.10:FF:000184">
    <property type="entry name" value="Pentatricopeptide repeat-containing protein, chloroplastic"/>
    <property type="match status" value="1"/>
</dbReference>
<dbReference type="InterPro" id="IPR011990">
    <property type="entry name" value="TPR-like_helical_dom_sf"/>
</dbReference>
<name>A0A6J1BZU9_MOMCH</name>
<dbReference type="InterPro" id="IPR046960">
    <property type="entry name" value="PPR_At4g14850-like_plant"/>
</dbReference>
<dbReference type="PROSITE" id="PS51375">
    <property type="entry name" value="PPR"/>
    <property type="match status" value="5"/>
</dbReference>
<keyword evidence="2" id="KW-0677">Repeat</keyword>
<dbReference type="InterPro" id="IPR002885">
    <property type="entry name" value="PPR_rpt"/>
</dbReference>
<gene>
    <name evidence="5" type="primary">LOC111006995</name>
</gene>
<dbReference type="PANTHER" id="PTHR47926:SF433">
    <property type="entry name" value="PENTATRICOPEPTIDE REPEAT-CONTAINING PROTEIN"/>
    <property type="match status" value="1"/>
</dbReference>
<reference evidence="5" key="1">
    <citation type="submission" date="2025-08" db="UniProtKB">
        <authorList>
            <consortium name="RefSeq"/>
        </authorList>
    </citation>
    <scope>IDENTIFICATION</scope>
    <source>
        <strain evidence="5">OHB3-1</strain>
    </source>
</reference>
<organism evidence="4 5">
    <name type="scientific">Momordica charantia</name>
    <name type="common">Bitter gourd</name>
    <name type="synonym">Balsam pear</name>
    <dbReference type="NCBI Taxonomy" id="3673"/>
    <lineage>
        <taxon>Eukaryota</taxon>
        <taxon>Viridiplantae</taxon>
        <taxon>Streptophyta</taxon>
        <taxon>Embryophyta</taxon>
        <taxon>Tracheophyta</taxon>
        <taxon>Spermatophyta</taxon>
        <taxon>Magnoliopsida</taxon>
        <taxon>eudicotyledons</taxon>
        <taxon>Gunneridae</taxon>
        <taxon>Pentapetalae</taxon>
        <taxon>rosids</taxon>
        <taxon>fabids</taxon>
        <taxon>Cucurbitales</taxon>
        <taxon>Cucurbitaceae</taxon>
        <taxon>Momordiceae</taxon>
        <taxon>Momordica</taxon>
    </lineage>
</organism>
<dbReference type="Pfam" id="PF13041">
    <property type="entry name" value="PPR_2"/>
    <property type="match status" value="3"/>
</dbReference>
<dbReference type="Gene3D" id="1.25.40.10">
    <property type="entry name" value="Tetratricopeptide repeat domain"/>
    <property type="match status" value="4"/>
</dbReference>
<dbReference type="PANTHER" id="PTHR47926">
    <property type="entry name" value="PENTATRICOPEPTIDE REPEAT-CONTAINING PROTEIN"/>
    <property type="match status" value="1"/>
</dbReference>
<dbReference type="NCBIfam" id="TIGR00756">
    <property type="entry name" value="PPR"/>
    <property type="match status" value="5"/>
</dbReference>
<evidence type="ECO:0000313" key="5">
    <source>
        <dbReference type="RefSeq" id="XP_022134814.1"/>
    </source>
</evidence>
<dbReference type="GeneID" id="111006995"/>
<dbReference type="Proteomes" id="UP000504603">
    <property type="component" value="Unplaced"/>
</dbReference>
<evidence type="ECO:0000256" key="2">
    <source>
        <dbReference type="ARBA" id="ARBA00022737"/>
    </source>
</evidence>
<dbReference type="FunFam" id="1.25.40.10:FF:000073">
    <property type="entry name" value="Pentatricopeptide repeat-containing protein chloroplastic"/>
    <property type="match status" value="1"/>
</dbReference>
<dbReference type="GO" id="GO:0003723">
    <property type="term" value="F:RNA binding"/>
    <property type="evidence" value="ECO:0007669"/>
    <property type="project" value="InterPro"/>
</dbReference>
<dbReference type="Pfam" id="PF01535">
    <property type="entry name" value="PPR"/>
    <property type="match status" value="5"/>
</dbReference>
<evidence type="ECO:0000256" key="1">
    <source>
        <dbReference type="ARBA" id="ARBA00006643"/>
    </source>
</evidence>
<evidence type="ECO:0000313" key="4">
    <source>
        <dbReference type="Proteomes" id="UP000504603"/>
    </source>
</evidence>
<feature type="repeat" description="PPR" evidence="3">
    <location>
        <begin position="84"/>
        <end position="114"/>
    </location>
</feature>
<dbReference type="Pfam" id="PF20431">
    <property type="entry name" value="E_motif"/>
    <property type="match status" value="1"/>
</dbReference>
<evidence type="ECO:0000256" key="3">
    <source>
        <dbReference type="PROSITE-ProRule" id="PRU00708"/>
    </source>
</evidence>
<comment type="similarity">
    <text evidence="1">Belongs to the PPR family. PCMP-H subfamily.</text>
</comment>
<dbReference type="FunFam" id="1.25.40.10:FF:000442">
    <property type="entry name" value="Pentatricopeptide repeat-containing protein At3g49710"/>
    <property type="match status" value="1"/>
</dbReference>
<dbReference type="OrthoDB" id="1886324at2759"/>
<dbReference type="AlphaFoldDB" id="A0A6J1BZU9"/>
<keyword evidence="4" id="KW-1185">Reference proteome</keyword>
<dbReference type="GO" id="GO:0009451">
    <property type="term" value="P:RNA modification"/>
    <property type="evidence" value="ECO:0007669"/>
    <property type="project" value="InterPro"/>
</dbReference>
<feature type="repeat" description="PPR" evidence="3">
    <location>
        <begin position="286"/>
        <end position="320"/>
    </location>
</feature>